<evidence type="ECO:0000313" key="4">
    <source>
        <dbReference type="Proteomes" id="UP000583101"/>
    </source>
</evidence>
<dbReference type="Proteomes" id="UP000297248">
    <property type="component" value="Unassembled WGS sequence"/>
</dbReference>
<dbReference type="Proteomes" id="UP000583101">
    <property type="component" value="Unassembled WGS sequence"/>
</dbReference>
<dbReference type="OrthoDB" id="794410at2"/>
<accession>A0A4Y8AFL3</accession>
<reference evidence="1 4" key="3">
    <citation type="submission" date="2020-08" db="EMBL/GenBank/DDBJ databases">
        <title>Genomic Encyclopedia of Type Strains, Phase IV (KMG-IV): sequencing the most valuable type-strain genomes for metagenomic binning, comparative biology and taxonomic classification.</title>
        <authorList>
            <person name="Goeker M."/>
        </authorList>
    </citation>
    <scope>NUCLEOTIDE SEQUENCE [LARGE SCALE GENOMIC DNA]</scope>
    <source>
        <strain evidence="1 4">DSM 100995</strain>
    </source>
</reference>
<evidence type="ECO:0000313" key="2">
    <source>
        <dbReference type="EMBL" id="TEW67567.1"/>
    </source>
</evidence>
<comment type="caution">
    <text evidence="2">The sequence shown here is derived from an EMBL/GenBank/DDBJ whole genome shotgun (WGS) entry which is preliminary data.</text>
</comment>
<reference evidence="2 3" key="1">
    <citation type="journal article" date="2016" name="Int. J. Syst. Evol. Microbiol.">
        <title>Proposal of Mucilaginibacter phyllosphaerae sp. nov. isolated from the phyllosphere of Galium album.</title>
        <authorList>
            <person name="Aydogan E.L."/>
            <person name="Busse H.J."/>
            <person name="Moser G."/>
            <person name="Muller C."/>
            <person name="Kampfer P."/>
            <person name="Glaeser S.P."/>
        </authorList>
    </citation>
    <scope>NUCLEOTIDE SEQUENCE [LARGE SCALE GENOMIC DNA]</scope>
    <source>
        <strain evidence="2 3">PP-F2FG21</strain>
    </source>
</reference>
<protein>
    <submittedName>
        <fullName evidence="2">Uncharacterized protein</fullName>
    </submittedName>
</protein>
<evidence type="ECO:0000313" key="3">
    <source>
        <dbReference type="Proteomes" id="UP000297248"/>
    </source>
</evidence>
<dbReference type="AlphaFoldDB" id="A0A4Y8AFL3"/>
<sequence>MKKLIYLLILLAACKGPDKKAGPALKVPAKTTAAADTAFIVKEKGKDFYHAVYIEKDRNARVYKALLDFKYDHNDSVAYKANYRVLKIRNRKPLKKYDLEGLPNDWLPLNLYKGKYYLYAPCNWGNAGIRHLTDSTLNYYNADGPDPKPILDFKKQTDRKYNLVSMPFYQFVRSSNITIYVIDPKNWITVWEDRSLPLDYRYRLFVAKEHAASYDMIVNNCKTERTLEFDFEKVNFKKLIKGL</sequence>
<proteinExistence type="predicted"/>
<dbReference type="EMBL" id="JACIEG010000002">
    <property type="protein sequence ID" value="MBB3968798.1"/>
    <property type="molecule type" value="Genomic_DNA"/>
</dbReference>
<name>A0A4Y8AFL3_9SPHI</name>
<reference evidence="2" key="2">
    <citation type="submission" date="2019-03" db="EMBL/GenBank/DDBJ databases">
        <authorList>
            <person name="Yan Y.-Q."/>
            <person name="Du Z.-J."/>
        </authorList>
    </citation>
    <scope>NUCLEOTIDE SEQUENCE</scope>
    <source>
        <strain evidence="2">PP-F2FG21</strain>
    </source>
</reference>
<dbReference type="EMBL" id="SNQG01000002">
    <property type="protein sequence ID" value="TEW67567.1"/>
    <property type="molecule type" value="Genomic_DNA"/>
</dbReference>
<keyword evidence="4" id="KW-1185">Reference proteome</keyword>
<organism evidence="2 3">
    <name type="scientific">Mucilaginibacter phyllosphaerae</name>
    <dbReference type="NCBI Taxonomy" id="1812349"/>
    <lineage>
        <taxon>Bacteria</taxon>
        <taxon>Pseudomonadati</taxon>
        <taxon>Bacteroidota</taxon>
        <taxon>Sphingobacteriia</taxon>
        <taxon>Sphingobacteriales</taxon>
        <taxon>Sphingobacteriaceae</taxon>
        <taxon>Mucilaginibacter</taxon>
    </lineage>
</organism>
<dbReference type="RefSeq" id="WP_134335619.1">
    <property type="nucleotide sequence ID" value="NZ_BMCZ01000004.1"/>
</dbReference>
<evidence type="ECO:0000313" key="1">
    <source>
        <dbReference type="EMBL" id="MBB3968798.1"/>
    </source>
</evidence>
<gene>
    <name evidence="2" type="ORF">E2R65_06150</name>
    <name evidence="1" type="ORF">GGR35_001390</name>
</gene>